<dbReference type="Proteomes" id="UP000789366">
    <property type="component" value="Unassembled WGS sequence"/>
</dbReference>
<comment type="caution">
    <text evidence="1">The sequence shown here is derived from an EMBL/GenBank/DDBJ whole genome shotgun (WGS) entry which is preliminary data.</text>
</comment>
<evidence type="ECO:0000313" key="1">
    <source>
        <dbReference type="EMBL" id="CAG8526598.1"/>
    </source>
</evidence>
<organism evidence="1 2">
    <name type="scientific">Cetraspora pellucida</name>
    <dbReference type="NCBI Taxonomy" id="1433469"/>
    <lineage>
        <taxon>Eukaryota</taxon>
        <taxon>Fungi</taxon>
        <taxon>Fungi incertae sedis</taxon>
        <taxon>Mucoromycota</taxon>
        <taxon>Glomeromycotina</taxon>
        <taxon>Glomeromycetes</taxon>
        <taxon>Diversisporales</taxon>
        <taxon>Gigasporaceae</taxon>
        <taxon>Cetraspora</taxon>
    </lineage>
</organism>
<name>A0ACA9LG50_9GLOM</name>
<dbReference type="EMBL" id="CAJVPW010003591">
    <property type="protein sequence ID" value="CAG8526598.1"/>
    <property type="molecule type" value="Genomic_DNA"/>
</dbReference>
<protein>
    <submittedName>
        <fullName evidence="1">10137_t:CDS:1</fullName>
    </submittedName>
</protein>
<evidence type="ECO:0000313" key="2">
    <source>
        <dbReference type="Proteomes" id="UP000789366"/>
    </source>
</evidence>
<gene>
    <name evidence="1" type="ORF">SPELUC_LOCUS4175</name>
</gene>
<accession>A0ACA9LG50</accession>
<keyword evidence="2" id="KW-1185">Reference proteome</keyword>
<sequence length="56" mass="6516">SYISDIIDGLEDVILFFIFHIKLNEDILTSVRTNITIMTKLIVDEIKEGDNLNKYK</sequence>
<feature type="non-terminal residue" evidence="1">
    <location>
        <position position="1"/>
    </location>
</feature>
<reference evidence="1" key="1">
    <citation type="submission" date="2021-06" db="EMBL/GenBank/DDBJ databases">
        <authorList>
            <person name="Kallberg Y."/>
            <person name="Tangrot J."/>
            <person name="Rosling A."/>
        </authorList>
    </citation>
    <scope>NUCLEOTIDE SEQUENCE</scope>
    <source>
        <strain evidence="1">28 12/20/2015</strain>
    </source>
</reference>
<proteinExistence type="predicted"/>